<feature type="domain" description="Peptidase M16 C-terminal" evidence="1">
    <location>
        <begin position="205"/>
        <end position="260"/>
    </location>
</feature>
<gene>
    <name evidence="2" type="ORF">BCR44DRAFT_1423978</name>
</gene>
<protein>
    <recommendedName>
        <fullName evidence="1">Peptidase M16 C-terminal domain-containing protein</fullName>
    </recommendedName>
</protein>
<dbReference type="FunFam" id="3.30.830.10:FF:000015">
    <property type="entry name" value="Putative zinc metalloprotease"/>
    <property type="match status" value="1"/>
</dbReference>
<name>A0A1Y2I1Z2_9FUNG</name>
<dbReference type="OrthoDB" id="4953at2759"/>
<organism evidence="2 3">
    <name type="scientific">Catenaria anguillulae PL171</name>
    <dbReference type="NCBI Taxonomy" id="765915"/>
    <lineage>
        <taxon>Eukaryota</taxon>
        <taxon>Fungi</taxon>
        <taxon>Fungi incertae sedis</taxon>
        <taxon>Blastocladiomycota</taxon>
        <taxon>Blastocladiomycetes</taxon>
        <taxon>Blastocladiales</taxon>
        <taxon>Catenariaceae</taxon>
        <taxon>Catenaria</taxon>
    </lineage>
</organism>
<dbReference type="Pfam" id="PF05193">
    <property type="entry name" value="Peptidase_M16_C"/>
    <property type="match status" value="1"/>
</dbReference>
<dbReference type="AlphaFoldDB" id="A0A1Y2I1Z2"/>
<keyword evidence="3" id="KW-1185">Reference proteome</keyword>
<dbReference type="EMBL" id="MCFL01000002">
    <property type="protein sequence ID" value="ORZ40886.1"/>
    <property type="molecule type" value="Genomic_DNA"/>
</dbReference>
<proteinExistence type="predicted"/>
<dbReference type="Proteomes" id="UP000193411">
    <property type="component" value="Unassembled WGS sequence"/>
</dbReference>
<sequence length="928" mass="101923">MSSALSTFSQSTAITSPTINIMTKIGSFSLYRSQATGLEVTFVDVDTPIVNGLAAIATEEANELIDGGRPHTLEHLIFLGSEDFPYKGVLDTLANRARARGTNAWTAQDSTVYTITTAGANGFAKILPIYLDHVLYPTMTDAGFVTEVYHVNGEGQDGGVVYSEMQGRENGPGDLTWHRMGQLMYPAPSGYASETGGLMRKLRELTIDEIRKYHARYYRPDNLCLIVTGKVDHAKLLDRLEQTEAKIKSKGELPKVDRPWVNSPIAPLTKSVSEVVPFPDEDESKGNLFVECEDPVATSVSDYTNNYKETSSVLYFSSVPTDKLGDLEHKVQEVLAAHTIDIERMHTVLEQRRLRIQNGVESDPGMAMAHSIITHFLYGDRETAKDLIDFVDEEHIFKHLTAMTKDQWQELLQTKLVNAPRIALQAKPSAQLAKDLAAQEAARVAERQKNPEQLKKYQETLDAAMKANDMPIPPEVISNFEVPPMDANLPNVLTAQLPAGRFQNELQAKLDALPATAKLPFFVQLDQVQSQFIGSRLAIDTTHLSGDLRKYLGVYLELVFASPVTLADGSKLTHEQVVAGLNQDTIHFNAGCGAVGESSGSSFSGGAFESQISLWIRSTPEKYAKAVQWIHTVVKHLEFDYGRLATVIRNMLGNVPALKREAMRMASWAIKSTVYDAATSNHAALALNNQVPFLKQLLERVEAKDARVVEDLKALSAALFKPANVRLHLSGAVAKVGVQPALEAWQGIVAAKDGQVAVSVPAKPTREFLNAVGQNPNSKNGRGKLINIPSNESGYLVTLTRGPASNEHPDYPAVMVALRCSKPLKPSGVRATLSRIWRPRAHRSHTMSRSLPMACTTPPMTRYNAWLLEQIDKVSMADVVRVAKQYMPNMFSPDTALFVGVTGPSKVDETVKGFEALGVKLEVTKVDE</sequence>
<accession>A0A1Y2I1Z2</accession>
<dbReference type="Gene3D" id="3.30.830.10">
    <property type="entry name" value="Metalloenzyme, LuxS/M16 peptidase-like"/>
    <property type="match status" value="3"/>
</dbReference>
<comment type="caution">
    <text evidence="2">The sequence shown here is derived from an EMBL/GenBank/DDBJ whole genome shotgun (WGS) entry which is preliminary data.</text>
</comment>
<dbReference type="PANTHER" id="PTHR43016">
    <property type="entry name" value="PRESEQUENCE PROTEASE"/>
    <property type="match status" value="1"/>
</dbReference>
<dbReference type="GO" id="GO:0046872">
    <property type="term" value="F:metal ion binding"/>
    <property type="evidence" value="ECO:0007669"/>
    <property type="project" value="InterPro"/>
</dbReference>
<evidence type="ECO:0000259" key="1">
    <source>
        <dbReference type="Pfam" id="PF05193"/>
    </source>
</evidence>
<dbReference type="InterPro" id="IPR011249">
    <property type="entry name" value="Metalloenz_LuxS/M16"/>
</dbReference>
<dbReference type="STRING" id="765915.A0A1Y2I1Z2"/>
<dbReference type="PANTHER" id="PTHR43016:SF16">
    <property type="entry name" value="METALLOPROTEASE, PUTATIVE (AFU_ORTHOLOGUE AFUA_4G07610)-RELATED"/>
    <property type="match status" value="1"/>
</dbReference>
<evidence type="ECO:0000313" key="3">
    <source>
        <dbReference type="Proteomes" id="UP000193411"/>
    </source>
</evidence>
<dbReference type="InterPro" id="IPR007863">
    <property type="entry name" value="Peptidase_M16_C"/>
</dbReference>
<evidence type="ECO:0000313" key="2">
    <source>
        <dbReference type="EMBL" id="ORZ40886.1"/>
    </source>
</evidence>
<reference evidence="2 3" key="1">
    <citation type="submission" date="2016-07" db="EMBL/GenBank/DDBJ databases">
        <title>Pervasive Adenine N6-methylation of Active Genes in Fungi.</title>
        <authorList>
            <consortium name="DOE Joint Genome Institute"/>
            <person name="Mondo S.J."/>
            <person name="Dannebaum R.O."/>
            <person name="Kuo R.C."/>
            <person name="Labutti K."/>
            <person name="Haridas S."/>
            <person name="Kuo A."/>
            <person name="Salamov A."/>
            <person name="Ahrendt S.R."/>
            <person name="Lipzen A."/>
            <person name="Sullivan W."/>
            <person name="Andreopoulos W.B."/>
            <person name="Clum A."/>
            <person name="Lindquist E."/>
            <person name="Daum C."/>
            <person name="Ramamoorthy G.K."/>
            <person name="Gryganskyi A."/>
            <person name="Culley D."/>
            <person name="Magnuson J.K."/>
            <person name="James T.Y."/>
            <person name="O'Malley M.A."/>
            <person name="Stajich J.E."/>
            <person name="Spatafora J.W."/>
            <person name="Visel A."/>
            <person name="Grigoriev I.V."/>
        </authorList>
    </citation>
    <scope>NUCLEOTIDE SEQUENCE [LARGE SCALE GENOMIC DNA]</scope>
    <source>
        <strain evidence="2 3">PL171</strain>
    </source>
</reference>
<dbReference type="SUPFAM" id="SSF63411">
    <property type="entry name" value="LuxS/MPP-like metallohydrolase"/>
    <property type="match status" value="3"/>
</dbReference>